<dbReference type="EMBL" id="JABCKV010000143">
    <property type="protein sequence ID" value="KAG5642974.1"/>
    <property type="molecule type" value="Genomic_DNA"/>
</dbReference>
<evidence type="ECO:0000313" key="1">
    <source>
        <dbReference type="EMBL" id="KAG5642974.1"/>
    </source>
</evidence>
<comment type="caution">
    <text evidence="1">The sequence shown here is derived from an EMBL/GenBank/DDBJ whole genome shotgun (WGS) entry which is preliminary data.</text>
</comment>
<reference evidence="1" key="2">
    <citation type="submission" date="2021-10" db="EMBL/GenBank/DDBJ databases">
        <title>Phylogenomics reveals ancestral predisposition of the termite-cultivated fungus Termitomyces towards a domesticated lifestyle.</title>
        <authorList>
            <person name="Auxier B."/>
            <person name="Grum-Grzhimaylo A."/>
            <person name="Cardenas M.E."/>
            <person name="Lodge J.D."/>
            <person name="Laessoe T."/>
            <person name="Pedersen O."/>
            <person name="Smith M.E."/>
            <person name="Kuyper T.W."/>
            <person name="Franco-Molano E.A."/>
            <person name="Baroni T.J."/>
            <person name="Aanen D.K."/>
        </authorList>
    </citation>
    <scope>NUCLEOTIDE SEQUENCE</scope>
    <source>
        <strain evidence="1">AP01</strain>
        <tissue evidence="1">Mycelium</tissue>
    </source>
</reference>
<accession>A0A9P7KBD5</accession>
<name>A0A9P7KBD5_9AGAR</name>
<reference evidence="1" key="1">
    <citation type="submission" date="2020-07" db="EMBL/GenBank/DDBJ databases">
        <authorList>
            <person name="Nieuwenhuis M."/>
            <person name="Van De Peppel L.J.J."/>
        </authorList>
    </citation>
    <scope>NUCLEOTIDE SEQUENCE</scope>
    <source>
        <strain evidence="1">AP01</strain>
        <tissue evidence="1">Mycelium</tissue>
    </source>
</reference>
<protein>
    <submittedName>
        <fullName evidence="1">Uncharacterized protein</fullName>
    </submittedName>
</protein>
<proteinExistence type="predicted"/>
<keyword evidence="2" id="KW-1185">Reference proteome</keyword>
<dbReference type="AlphaFoldDB" id="A0A9P7KBD5"/>
<organism evidence="1 2">
    <name type="scientific">Asterophora parasitica</name>
    <dbReference type="NCBI Taxonomy" id="117018"/>
    <lineage>
        <taxon>Eukaryota</taxon>
        <taxon>Fungi</taxon>
        <taxon>Dikarya</taxon>
        <taxon>Basidiomycota</taxon>
        <taxon>Agaricomycotina</taxon>
        <taxon>Agaricomycetes</taxon>
        <taxon>Agaricomycetidae</taxon>
        <taxon>Agaricales</taxon>
        <taxon>Tricholomatineae</taxon>
        <taxon>Lyophyllaceae</taxon>
        <taxon>Asterophora</taxon>
    </lineage>
</organism>
<dbReference type="Proteomes" id="UP000775547">
    <property type="component" value="Unassembled WGS sequence"/>
</dbReference>
<sequence length="460" mass="50914">MLARSKTAALNVVVGRSERVTQRTPFDYDHITRHQSRLAFAVKTAVLELSRIKNLHISRGNLALADSSYKEIIELLDAPAPLLETVEIVDANLPVNLFAGVSPVLTGLVLSACSFNMQLPIAANLRTLKLCNAPAESKVPVDQFISALSTMTRLEVLHVIDSLDHHHDDEDDTVRRHDDGVTVQSPPVLRVAKLPELTELSIDTLLTNCIFFLDHIVSPTFTRVSVKYRMDLAGMDDMDDDISVVRGFAEKFGPRVRGPIRSMKLHKNSIKVWRSLHTSSSSRPASPPDLEVSLPVLSTYEPAAECFIRSLDLTHMESLIFDCPFSLDLLKTYFSDLIHLTTVQIAGKYAIVLLSALAVGLPRSRSATGAGPSKLKFLTLETLGIRGWDFEEAPTVFHMLKSCLMGRKRAGTPLSILIMDDCVVDANEDLHVDQLRAAVLRKLVWNGLHIRALSIDSDDE</sequence>
<gene>
    <name evidence="1" type="ORF">DXG03_001822</name>
</gene>
<evidence type="ECO:0000313" key="2">
    <source>
        <dbReference type="Proteomes" id="UP000775547"/>
    </source>
</evidence>